<evidence type="ECO:0000313" key="2">
    <source>
        <dbReference type="EMBL" id="GAA0731921.1"/>
    </source>
</evidence>
<dbReference type="Pfam" id="PF08818">
    <property type="entry name" value="DUF1801"/>
    <property type="match status" value="1"/>
</dbReference>
<dbReference type="Gene3D" id="3.90.1150.200">
    <property type="match status" value="1"/>
</dbReference>
<dbReference type="Proteomes" id="UP001501758">
    <property type="component" value="Unassembled WGS sequence"/>
</dbReference>
<evidence type="ECO:0000313" key="3">
    <source>
        <dbReference type="Proteomes" id="UP001501758"/>
    </source>
</evidence>
<reference evidence="3" key="1">
    <citation type="journal article" date="2019" name="Int. J. Syst. Evol. Microbiol.">
        <title>The Global Catalogue of Microorganisms (GCM) 10K type strain sequencing project: providing services to taxonomists for standard genome sequencing and annotation.</title>
        <authorList>
            <consortium name="The Broad Institute Genomics Platform"/>
            <consortium name="The Broad Institute Genome Sequencing Center for Infectious Disease"/>
            <person name="Wu L."/>
            <person name="Ma J."/>
        </authorList>
    </citation>
    <scope>NUCLEOTIDE SEQUENCE [LARGE SCALE GENOMIC DNA]</scope>
    <source>
        <strain evidence="3">JCM 15974</strain>
    </source>
</reference>
<proteinExistence type="predicted"/>
<dbReference type="SUPFAM" id="SSF159888">
    <property type="entry name" value="YdhG-like"/>
    <property type="match status" value="1"/>
</dbReference>
<organism evidence="2 3">
    <name type="scientific">Aquimarina litoralis</name>
    <dbReference type="NCBI Taxonomy" id="584605"/>
    <lineage>
        <taxon>Bacteria</taxon>
        <taxon>Pseudomonadati</taxon>
        <taxon>Bacteroidota</taxon>
        <taxon>Flavobacteriia</taxon>
        <taxon>Flavobacteriales</taxon>
        <taxon>Flavobacteriaceae</taxon>
        <taxon>Aquimarina</taxon>
    </lineage>
</organism>
<evidence type="ECO:0000259" key="1">
    <source>
        <dbReference type="Pfam" id="PF08818"/>
    </source>
</evidence>
<name>A0ABP3UEF0_9FLAO</name>
<dbReference type="EMBL" id="BAAAGE010000006">
    <property type="protein sequence ID" value="GAA0731921.1"/>
    <property type="molecule type" value="Genomic_DNA"/>
</dbReference>
<keyword evidence="3" id="KW-1185">Reference proteome</keyword>
<gene>
    <name evidence="2" type="ORF">GCM10009430_44590</name>
</gene>
<dbReference type="InterPro" id="IPR014922">
    <property type="entry name" value="YdhG-like"/>
</dbReference>
<accession>A0ABP3UEF0</accession>
<feature type="domain" description="YdhG-like" evidence="1">
    <location>
        <begin position="2"/>
        <end position="92"/>
    </location>
</feature>
<protein>
    <recommendedName>
        <fullName evidence="1">YdhG-like domain-containing protein</fullName>
    </recommendedName>
</protein>
<sequence length="103" mass="12400">MLLQVQVIVESTLPEAELLFKWRVPFYYVEKAPICYLNVTKGYLDIGFWAAQYFTDHLDKLQSDKRKYVRSLRFRNQDEIENDILIELLEQAYQHRNKKIITS</sequence>
<comment type="caution">
    <text evidence="2">The sequence shown here is derived from an EMBL/GenBank/DDBJ whole genome shotgun (WGS) entry which is preliminary data.</text>
</comment>